<dbReference type="SUPFAM" id="SSF48264">
    <property type="entry name" value="Cytochrome P450"/>
    <property type="match status" value="1"/>
</dbReference>
<keyword evidence="4 12" id="KW-0349">Heme</keyword>
<gene>
    <name evidence="15" type="ORF">PV04_09408</name>
</gene>
<protein>
    <recommendedName>
        <fullName evidence="17">Trichodiene oxygenase</fullName>
    </recommendedName>
</protein>
<evidence type="ECO:0000256" key="5">
    <source>
        <dbReference type="ARBA" id="ARBA00022692"/>
    </source>
</evidence>
<keyword evidence="5 14" id="KW-0812">Transmembrane</keyword>
<dbReference type="InterPro" id="IPR002401">
    <property type="entry name" value="Cyt_P450_E_grp-I"/>
</dbReference>
<evidence type="ECO:0000256" key="8">
    <source>
        <dbReference type="ARBA" id="ARBA00023002"/>
    </source>
</evidence>
<evidence type="ECO:0008006" key="17">
    <source>
        <dbReference type="Google" id="ProtNLM"/>
    </source>
</evidence>
<dbReference type="InterPro" id="IPR001128">
    <property type="entry name" value="Cyt_P450"/>
</dbReference>
<comment type="cofactor">
    <cofactor evidence="1 12">
        <name>heme</name>
        <dbReference type="ChEBI" id="CHEBI:30413"/>
    </cofactor>
</comment>
<keyword evidence="6 12" id="KW-0479">Metal-binding</keyword>
<dbReference type="GO" id="GO:0020037">
    <property type="term" value="F:heme binding"/>
    <property type="evidence" value="ECO:0007669"/>
    <property type="project" value="InterPro"/>
</dbReference>
<evidence type="ECO:0000256" key="7">
    <source>
        <dbReference type="ARBA" id="ARBA00022989"/>
    </source>
</evidence>
<evidence type="ECO:0000256" key="3">
    <source>
        <dbReference type="ARBA" id="ARBA00010617"/>
    </source>
</evidence>
<evidence type="ECO:0000256" key="2">
    <source>
        <dbReference type="ARBA" id="ARBA00004167"/>
    </source>
</evidence>
<evidence type="ECO:0000313" key="16">
    <source>
        <dbReference type="Proteomes" id="UP000054266"/>
    </source>
</evidence>
<dbReference type="CDD" id="cd11062">
    <property type="entry name" value="CYP58-like"/>
    <property type="match status" value="1"/>
</dbReference>
<dbReference type="PANTHER" id="PTHR24305:SF157">
    <property type="entry name" value="N-ACETYLTRYPTOPHAN 6-HYDROXYLASE IVOC-RELATED"/>
    <property type="match status" value="1"/>
</dbReference>
<dbReference type="InterPro" id="IPR050121">
    <property type="entry name" value="Cytochrome_P450_monoxygenase"/>
</dbReference>
<evidence type="ECO:0000256" key="4">
    <source>
        <dbReference type="ARBA" id="ARBA00022617"/>
    </source>
</evidence>
<evidence type="ECO:0000313" key="15">
    <source>
        <dbReference type="EMBL" id="KIW64479.1"/>
    </source>
</evidence>
<dbReference type="GO" id="GO:0016020">
    <property type="term" value="C:membrane"/>
    <property type="evidence" value="ECO:0007669"/>
    <property type="project" value="UniProtKB-SubCell"/>
</dbReference>
<dbReference type="AlphaFoldDB" id="A0A0D2FX14"/>
<feature type="transmembrane region" description="Helical" evidence="14">
    <location>
        <begin position="6"/>
        <end position="32"/>
    </location>
</feature>
<dbReference type="InterPro" id="IPR017972">
    <property type="entry name" value="Cyt_P450_CS"/>
</dbReference>
<keyword evidence="8 13" id="KW-0560">Oxidoreductase</keyword>
<dbReference type="PROSITE" id="PS00086">
    <property type="entry name" value="CYTOCHROME_P450"/>
    <property type="match status" value="1"/>
</dbReference>
<dbReference type="GO" id="GO:0004497">
    <property type="term" value="F:monooxygenase activity"/>
    <property type="evidence" value="ECO:0007669"/>
    <property type="project" value="UniProtKB-KW"/>
</dbReference>
<feature type="binding site" description="axial binding residue" evidence="12">
    <location>
        <position position="454"/>
    </location>
    <ligand>
        <name>heme</name>
        <dbReference type="ChEBI" id="CHEBI:30413"/>
    </ligand>
    <ligandPart>
        <name>Fe</name>
        <dbReference type="ChEBI" id="CHEBI:18248"/>
    </ligandPart>
</feature>
<evidence type="ECO:0000256" key="10">
    <source>
        <dbReference type="ARBA" id="ARBA00023033"/>
    </source>
</evidence>
<dbReference type="Pfam" id="PF00067">
    <property type="entry name" value="p450"/>
    <property type="match status" value="1"/>
</dbReference>
<evidence type="ECO:0000256" key="14">
    <source>
        <dbReference type="SAM" id="Phobius"/>
    </source>
</evidence>
<accession>A0A0D2FX14</accession>
<comment type="similarity">
    <text evidence="3 13">Belongs to the cytochrome P450 family.</text>
</comment>
<organism evidence="15 16">
    <name type="scientific">Phialophora macrospora</name>
    <dbReference type="NCBI Taxonomy" id="1851006"/>
    <lineage>
        <taxon>Eukaryota</taxon>
        <taxon>Fungi</taxon>
        <taxon>Dikarya</taxon>
        <taxon>Ascomycota</taxon>
        <taxon>Pezizomycotina</taxon>
        <taxon>Eurotiomycetes</taxon>
        <taxon>Chaetothyriomycetidae</taxon>
        <taxon>Chaetothyriales</taxon>
        <taxon>Herpotrichiellaceae</taxon>
        <taxon>Phialophora</taxon>
    </lineage>
</organism>
<dbReference type="InterPro" id="IPR036396">
    <property type="entry name" value="Cyt_P450_sf"/>
</dbReference>
<dbReference type="EMBL" id="KN846961">
    <property type="protein sequence ID" value="KIW64479.1"/>
    <property type="molecule type" value="Genomic_DNA"/>
</dbReference>
<dbReference type="FunFam" id="1.10.630.10:FF:000069">
    <property type="entry name" value="Cytochrome P450, putative (Eurofung)"/>
    <property type="match status" value="1"/>
</dbReference>
<evidence type="ECO:0000256" key="11">
    <source>
        <dbReference type="ARBA" id="ARBA00023136"/>
    </source>
</evidence>
<name>A0A0D2FX14_9EURO</name>
<reference evidence="15 16" key="1">
    <citation type="submission" date="2015-01" db="EMBL/GenBank/DDBJ databases">
        <title>The Genome Sequence of Capronia semiimmersa CBS27337.</title>
        <authorList>
            <consortium name="The Broad Institute Genomics Platform"/>
            <person name="Cuomo C."/>
            <person name="de Hoog S."/>
            <person name="Gorbushina A."/>
            <person name="Stielow B."/>
            <person name="Teixiera M."/>
            <person name="Abouelleil A."/>
            <person name="Chapman S.B."/>
            <person name="Priest M."/>
            <person name="Young S.K."/>
            <person name="Wortman J."/>
            <person name="Nusbaum C."/>
            <person name="Birren B."/>
        </authorList>
    </citation>
    <scope>NUCLEOTIDE SEQUENCE [LARGE SCALE GENOMIC DNA]</scope>
    <source>
        <strain evidence="15 16">CBS 27337</strain>
    </source>
</reference>
<dbReference type="PRINTS" id="PR00463">
    <property type="entry name" value="EP450I"/>
</dbReference>
<dbReference type="GO" id="GO:0005506">
    <property type="term" value="F:iron ion binding"/>
    <property type="evidence" value="ECO:0007669"/>
    <property type="project" value="InterPro"/>
</dbReference>
<keyword evidence="11 14" id="KW-0472">Membrane</keyword>
<keyword evidence="16" id="KW-1185">Reference proteome</keyword>
<evidence type="ECO:0000256" key="6">
    <source>
        <dbReference type="ARBA" id="ARBA00022723"/>
    </source>
</evidence>
<evidence type="ECO:0000256" key="12">
    <source>
        <dbReference type="PIRSR" id="PIRSR602401-1"/>
    </source>
</evidence>
<keyword evidence="10 13" id="KW-0503">Monooxygenase</keyword>
<dbReference type="HOGENOM" id="CLU_001570_14_4_1"/>
<evidence type="ECO:0000256" key="9">
    <source>
        <dbReference type="ARBA" id="ARBA00023004"/>
    </source>
</evidence>
<sequence length="510" mass="58510">MSPLTWLWSITARALGLGVVVWIAYIVGLAIYRLYFSPLSKFPGPRLAALTLWYEFYYDVIKEGRYTWKIRELHDQYGPIVRINPYELHIDDPEFYDEVYTGPTKPRDKWAWSASMFGNSSSHFSSVPYHLHRMRRAPLNPFFSKKAVAQLEPTIASAVEKLCARLAGFQQTKEPVNLRFAFAGLTMDVVTEYAFANCYNCLDEPDFAPQWVEAVDSLSVQSHVNKQFPWLLPMMRPIPLWLVERMNPHIMRMINFQISLAQQVSQIMADKEGASTKSQSHPTIFHELIHTSELPPEEKTLQHLVEEGQSVVGAGIVTTSHYLNTTAFHILANPAVLARLKAELQQAMPDGHLVSWQKLERLPYLTAVIFEGYRISYGVSHRLQRVSPHEPLMFRDNLVIPAGTPVSMTAIFMHENPQHFPDPKAFRPDRWLNPESRTRLEKYLVNFSKGTRGCLGRHLAEAEIYLALAAVFRNFDLDLYETTRADIDVAHDFFNPQPRRGSKGLRVIVR</sequence>
<dbReference type="PANTHER" id="PTHR24305">
    <property type="entry name" value="CYTOCHROME P450"/>
    <property type="match status" value="1"/>
</dbReference>
<proteinExistence type="inferred from homology"/>
<keyword evidence="9 12" id="KW-0408">Iron</keyword>
<comment type="subcellular location">
    <subcellularLocation>
        <location evidence="2">Membrane</location>
        <topology evidence="2">Single-pass membrane protein</topology>
    </subcellularLocation>
</comment>
<dbReference type="Gene3D" id="1.10.630.10">
    <property type="entry name" value="Cytochrome P450"/>
    <property type="match status" value="1"/>
</dbReference>
<evidence type="ECO:0000256" key="13">
    <source>
        <dbReference type="RuleBase" id="RU000461"/>
    </source>
</evidence>
<dbReference type="GO" id="GO:0016705">
    <property type="term" value="F:oxidoreductase activity, acting on paired donors, with incorporation or reduction of molecular oxygen"/>
    <property type="evidence" value="ECO:0007669"/>
    <property type="project" value="InterPro"/>
</dbReference>
<keyword evidence="7 14" id="KW-1133">Transmembrane helix</keyword>
<evidence type="ECO:0000256" key="1">
    <source>
        <dbReference type="ARBA" id="ARBA00001971"/>
    </source>
</evidence>
<dbReference type="Proteomes" id="UP000054266">
    <property type="component" value="Unassembled WGS sequence"/>
</dbReference>
<dbReference type="STRING" id="5601.A0A0D2FX14"/>